<dbReference type="Proteomes" id="UP001652641">
    <property type="component" value="Chromosome 14"/>
</dbReference>
<evidence type="ECO:0000313" key="3">
    <source>
        <dbReference type="RefSeq" id="XP_072591278.1"/>
    </source>
</evidence>
<organism evidence="2 3">
    <name type="scientific">Vulpes vulpes</name>
    <name type="common">Red fox</name>
    <dbReference type="NCBI Taxonomy" id="9627"/>
    <lineage>
        <taxon>Eukaryota</taxon>
        <taxon>Metazoa</taxon>
        <taxon>Chordata</taxon>
        <taxon>Craniata</taxon>
        <taxon>Vertebrata</taxon>
        <taxon>Euteleostomi</taxon>
        <taxon>Mammalia</taxon>
        <taxon>Eutheria</taxon>
        <taxon>Laurasiatheria</taxon>
        <taxon>Carnivora</taxon>
        <taxon>Caniformia</taxon>
        <taxon>Canidae</taxon>
        <taxon>Vulpes</taxon>
    </lineage>
</organism>
<protein>
    <submittedName>
        <fullName evidence="3">Uncharacterized protein</fullName>
    </submittedName>
</protein>
<evidence type="ECO:0000313" key="2">
    <source>
        <dbReference type="Proteomes" id="UP001652641"/>
    </source>
</evidence>
<feature type="compositionally biased region" description="Low complexity" evidence="1">
    <location>
        <begin position="168"/>
        <end position="179"/>
    </location>
</feature>
<feature type="region of interest" description="Disordered" evidence="1">
    <location>
        <begin position="1"/>
        <end position="133"/>
    </location>
</feature>
<sequence length="273" mass="27770">MEAWAGEGAGPGGRALRGGGDCTGKVRRRGPRGASSGRPRAPSRGPAAAEAEAEAEAAAAAAAAAQRSAPRGAGAKRRGPGVRGGRAWSPAAPRAGCRLGAPGTGPAPRAVARRPEALAPASRSSRGPHSFTAPTAGAAACLSWPVRLPRHGPRLLPSRLSDNNSTYSVPSGGPSSSPVANSCGLQQVDDVGDNFFPVLQIGKVKTKELMSFSTLAGGQTSLFSLHGEAEHCSVNYAPAPRCLGSLWTHFIYIELSPCLQPRVTSTQQAGSSL</sequence>
<name>A0ABM4YLW3_VULVU</name>
<keyword evidence="2" id="KW-1185">Reference proteome</keyword>
<accession>A0ABM4YLW3</accession>
<feature type="compositionally biased region" description="Low complexity" evidence="1">
    <location>
        <begin position="100"/>
        <end position="110"/>
    </location>
</feature>
<evidence type="ECO:0000256" key="1">
    <source>
        <dbReference type="SAM" id="MobiDB-lite"/>
    </source>
</evidence>
<gene>
    <name evidence="3" type="primary">LOC112919880</name>
</gene>
<reference evidence="3" key="1">
    <citation type="submission" date="2025-08" db="UniProtKB">
        <authorList>
            <consortium name="RefSeq"/>
        </authorList>
    </citation>
    <scope>IDENTIFICATION</scope>
    <source>
        <tissue evidence="3">Cell line</tissue>
    </source>
</reference>
<proteinExistence type="predicted"/>
<feature type="compositionally biased region" description="Gly residues" evidence="1">
    <location>
        <begin position="7"/>
        <end position="22"/>
    </location>
</feature>
<feature type="region of interest" description="Disordered" evidence="1">
    <location>
        <begin position="155"/>
        <end position="180"/>
    </location>
</feature>
<dbReference type="GeneID" id="112919880"/>
<feature type="compositionally biased region" description="Low complexity" evidence="1">
    <location>
        <begin position="32"/>
        <end position="73"/>
    </location>
</feature>
<dbReference type="RefSeq" id="XP_072591278.1">
    <property type="nucleotide sequence ID" value="XM_072735177.1"/>
</dbReference>